<dbReference type="Proteomes" id="UP001303046">
    <property type="component" value="Unassembled WGS sequence"/>
</dbReference>
<evidence type="ECO:0000313" key="2">
    <source>
        <dbReference type="EMBL" id="KAK6756338.1"/>
    </source>
</evidence>
<accession>A0ABR1E1F9</accession>
<proteinExistence type="predicted"/>
<name>A0ABR1E1F9_NECAM</name>
<evidence type="ECO:0000313" key="3">
    <source>
        <dbReference type="Proteomes" id="UP001303046"/>
    </source>
</evidence>
<sequence length="340" mass="39365">MLAGFWEDSAMNDIDEECERLDEHPHDCMRKAESARDAGNQELKSELERLCREAIKKDFKEGRGVLADVGEARKNIRYALRNFTNRETIMTTILYRATTASRRRTEKDIHDFYSDLINSHIHLPPHHLREDGHVIPKVLPSEVRHASMSVKNRTSPGPDRIMPEHLECLPKTALLYKKGGPQDIAKYRPVCLLSVIYKLFTRVILNRIERALDEGQPCEQTGFRREFSTIGPIRTVSKLIEVSREYKMPLCLTFIDLNKAFDTIETEAVMEALDNQGIPTPYTKILLEWYSNFTTKISPFYNVIIDVKRGTRRDDRDDAPEYSEILSETRCEEWNGITCE</sequence>
<organism evidence="2 3">
    <name type="scientific">Necator americanus</name>
    <name type="common">Human hookworm</name>
    <dbReference type="NCBI Taxonomy" id="51031"/>
    <lineage>
        <taxon>Eukaryota</taxon>
        <taxon>Metazoa</taxon>
        <taxon>Ecdysozoa</taxon>
        <taxon>Nematoda</taxon>
        <taxon>Chromadorea</taxon>
        <taxon>Rhabditida</taxon>
        <taxon>Rhabditina</taxon>
        <taxon>Rhabditomorpha</taxon>
        <taxon>Strongyloidea</taxon>
        <taxon>Ancylostomatidae</taxon>
        <taxon>Bunostominae</taxon>
        <taxon>Necator</taxon>
    </lineage>
</organism>
<dbReference type="InterPro" id="IPR000477">
    <property type="entry name" value="RT_dom"/>
</dbReference>
<feature type="domain" description="Reverse transcriptase" evidence="1">
    <location>
        <begin position="179"/>
        <end position="298"/>
    </location>
</feature>
<dbReference type="EMBL" id="JAVFWL010000005">
    <property type="protein sequence ID" value="KAK6756338.1"/>
    <property type="molecule type" value="Genomic_DNA"/>
</dbReference>
<keyword evidence="3" id="KW-1185">Reference proteome</keyword>
<dbReference type="InterPro" id="IPR043502">
    <property type="entry name" value="DNA/RNA_pol_sf"/>
</dbReference>
<dbReference type="Pfam" id="PF00078">
    <property type="entry name" value="RVT_1"/>
    <property type="match status" value="1"/>
</dbReference>
<gene>
    <name evidence="2" type="primary">Necator_chrV.g19422</name>
    <name evidence="2" type="ORF">RB195_014630</name>
</gene>
<protein>
    <recommendedName>
        <fullName evidence="1">Reverse transcriptase domain-containing protein</fullName>
    </recommendedName>
</protein>
<reference evidence="2 3" key="1">
    <citation type="submission" date="2023-08" db="EMBL/GenBank/DDBJ databases">
        <title>A Necator americanus chromosomal reference genome.</title>
        <authorList>
            <person name="Ilik V."/>
            <person name="Petrzelkova K.J."/>
            <person name="Pardy F."/>
            <person name="Fuh T."/>
            <person name="Niatou-Singa F.S."/>
            <person name="Gouil Q."/>
            <person name="Baker L."/>
            <person name="Ritchie M.E."/>
            <person name="Jex A.R."/>
            <person name="Gazzola D."/>
            <person name="Li H."/>
            <person name="Toshio Fujiwara R."/>
            <person name="Zhan B."/>
            <person name="Aroian R.V."/>
            <person name="Pafco B."/>
            <person name="Schwarz E.M."/>
        </authorList>
    </citation>
    <scope>NUCLEOTIDE SEQUENCE [LARGE SCALE GENOMIC DNA]</scope>
    <source>
        <strain evidence="2 3">Aroian</strain>
        <tissue evidence="2">Whole animal</tissue>
    </source>
</reference>
<evidence type="ECO:0000259" key="1">
    <source>
        <dbReference type="Pfam" id="PF00078"/>
    </source>
</evidence>
<comment type="caution">
    <text evidence="2">The sequence shown here is derived from an EMBL/GenBank/DDBJ whole genome shotgun (WGS) entry which is preliminary data.</text>
</comment>
<dbReference type="CDD" id="cd01650">
    <property type="entry name" value="RT_nLTR_like"/>
    <property type="match status" value="1"/>
</dbReference>
<dbReference type="SUPFAM" id="SSF56672">
    <property type="entry name" value="DNA/RNA polymerases"/>
    <property type="match status" value="1"/>
</dbReference>
<dbReference type="PANTHER" id="PTHR19446">
    <property type="entry name" value="REVERSE TRANSCRIPTASES"/>
    <property type="match status" value="1"/>
</dbReference>